<keyword evidence="2" id="KW-0269">Exonuclease</keyword>
<evidence type="ECO:0000313" key="2">
    <source>
        <dbReference type="EMBL" id="AKA72380.1"/>
    </source>
</evidence>
<dbReference type="SMART" id="SM00479">
    <property type="entry name" value="EXOIII"/>
    <property type="match status" value="1"/>
</dbReference>
<dbReference type="GO" id="GO:0045004">
    <property type="term" value="P:DNA replication proofreading"/>
    <property type="evidence" value="ECO:0007669"/>
    <property type="project" value="TreeGrafter"/>
</dbReference>
<dbReference type="InterPro" id="IPR013520">
    <property type="entry name" value="Ribonucl_H"/>
</dbReference>
<dbReference type="Proteomes" id="UP000033115">
    <property type="component" value="Chromosome"/>
</dbReference>
<dbReference type="HOGENOM" id="CLU_1352660_0_0_9"/>
<dbReference type="AlphaFoldDB" id="A0A0E3K5N5"/>
<keyword evidence="2" id="KW-0540">Nuclease</keyword>
<dbReference type="InterPro" id="IPR036397">
    <property type="entry name" value="RNaseH_sf"/>
</dbReference>
<dbReference type="RefSeq" id="WP_026366556.1">
    <property type="nucleotide sequence ID" value="NZ_CP009933.1"/>
</dbReference>
<dbReference type="STRING" id="1548.CSCA_5255"/>
<dbReference type="PANTHER" id="PTHR30231:SF41">
    <property type="entry name" value="DNA POLYMERASE III SUBUNIT EPSILON"/>
    <property type="match status" value="1"/>
</dbReference>
<dbReference type="Pfam" id="PF00929">
    <property type="entry name" value="RNase_T"/>
    <property type="match status" value="1"/>
</dbReference>
<keyword evidence="3" id="KW-1185">Reference proteome</keyword>
<evidence type="ECO:0000313" key="3">
    <source>
        <dbReference type="Proteomes" id="UP000033115"/>
    </source>
</evidence>
<keyword evidence="2" id="KW-0378">Hydrolase</keyword>
<dbReference type="GO" id="GO:0003676">
    <property type="term" value="F:nucleic acid binding"/>
    <property type="evidence" value="ECO:0007669"/>
    <property type="project" value="InterPro"/>
</dbReference>
<dbReference type="CDD" id="cd06127">
    <property type="entry name" value="DEDDh"/>
    <property type="match status" value="1"/>
</dbReference>
<protein>
    <submittedName>
        <fullName evidence="2">Exonuclease RNase T and DNA polymerase III</fullName>
    </submittedName>
</protein>
<dbReference type="KEGG" id="csq:CSCA_5255"/>
<accession>A0A0E3K5N5</accession>
<evidence type="ECO:0000259" key="1">
    <source>
        <dbReference type="SMART" id="SM00479"/>
    </source>
</evidence>
<sequence>MKKIFLDTETTGLEPGQIIQLTYCVCDINSRGEEKVCFAKNFFFDVDYVEPSAEAVHGFSVEKLKNLSMGQVFQDVASEVAEDLEGGIFIAHNVKFDQKFVTAEFDRLNNIDWNPNKFFCTMQYFKSKVNAKTRNGRPKNPRLEETMDFLGVEQNKVLQGAKKLFSCDDVDFHDARYDVAGLVSCYYRAKKLGYDL</sequence>
<dbReference type="PANTHER" id="PTHR30231">
    <property type="entry name" value="DNA POLYMERASE III SUBUNIT EPSILON"/>
    <property type="match status" value="1"/>
</dbReference>
<reference evidence="2 3" key="1">
    <citation type="journal article" date="2015" name="J. Biotechnol.">
        <title>Complete genome sequence of a malodorant-producing acetogen, Clostridium scatologenes ATCC 25775(T).</title>
        <authorList>
            <person name="Zhu Z."/>
            <person name="Guo T."/>
            <person name="Zheng H."/>
            <person name="Song T."/>
            <person name="Ouyang P."/>
            <person name="Xie J."/>
        </authorList>
    </citation>
    <scope>NUCLEOTIDE SEQUENCE [LARGE SCALE GENOMIC DNA]</scope>
    <source>
        <strain evidence="2 3">ATCC 25775</strain>
    </source>
</reference>
<gene>
    <name evidence="2" type="ORF">CSCA_5255</name>
</gene>
<dbReference type="InterPro" id="IPR012337">
    <property type="entry name" value="RNaseH-like_sf"/>
</dbReference>
<dbReference type="GO" id="GO:0005829">
    <property type="term" value="C:cytosol"/>
    <property type="evidence" value="ECO:0007669"/>
    <property type="project" value="TreeGrafter"/>
</dbReference>
<name>A0A0E3K5N5_CLOSL</name>
<dbReference type="SUPFAM" id="SSF53098">
    <property type="entry name" value="Ribonuclease H-like"/>
    <property type="match status" value="1"/>
</dbReference>
<proteinExistence type="predicted"/>
<dbReference type="GO" id="GO:0008408">
    <property type="term" value="F:3'-5' exonuclease activity"/>
    <property type="evidence" value="ECO:0007669"/>
    <property type="project" value="TreeGrafter"/>
</dbReference>
<organism evidence="2 3">
    <name type="scientific">Clostridium scatologenes</name>
    <dbReference type="NCBI Taxonomy" id="1548"/>
    <lineage>
        <taxon>Bacteria</taxon>
        <taxon>Bacillati</taxon>
        <taxon>Bacillota</taxon>
        <taxon>Clostridia</taxon>
        <taxon>Eubacteriales</taxon>
        <taxon>Clostridiaceae</taxon>
        <taxon>Clostridium</taxon>
    </lineage>
</organism>
<dbReference type="Gene3D" id="3.30.420.10">
    <property type="entry name" value="Ribonuclease H-like superfamily/Ribonuclease H"/>
    <property type="match status" value="1"/>
</dbReference>
<dbReference type="EMBL" id="CP009933">
    <property type="protein sequence ID" value="AKA72380.1"/>
    <property type="molecule type" value="Genomic_DNA"/>
</dbReference>
<feature type="domain" description="Exonuclease" evidence="1">
    <location>
        <begin position="2"/>
        <end position="195"/>
    </location>
</feature>